<sequence length="249" mass="26331">MTSAATPKGMRRRARLIAAAGELLCEGGSDAIRHRAVATRADLPLASTTYYFESIDDLVVEAVAHTCRADLAAISARADSLTTARRGRDATASILAQVMIGPDPDLQALTARVEAMVLASRSPRLAPTLIAHQRLLYDIHHDVLARCGRDSDVDRVATLVAIEHGSVAVALSEHDRDIVTAMRLALCDVIDDLAPASVEPSPAADASADRPDPDTTGQPHPDQPDTDRADTDRAEHAEAGSGGDLPVGW</sequence>
<feature type="compositionally biased region" description="Low complexity" evidence="3">
    <location>
        <begin position="197"/>
        <end position="206"/>
    </location>
</feature>
<proteinExistence type="predicted"/>
<feature type="compositionally biased region" description="Gly residues" evidence="3">
    <location>
        <begin position="240"/>
        <end position="249"/>
    </location>
</feature>
<dbReference type="GO" id="GO:0003677">
    <property type="term" value="F:DNA binding"/>
    <property type="evidence" value="ECO:0007669"/>
    <property type="project" value="UniProtKB-UniRule"/>
</dbReference>
<evidence type="ECO:0000256" key="1">
    <source>
        <dbReference type="ARBA" id="ARBA00023125"/>
    </source>
</evidence>
<reference evidence="5" key="1">
    <citation type="journal article" date="2014" name="Int. J. Syst. Evol. Microbiol.">
        <title>Complete genome sequence of Corynebacterium casei LMG S-19264T (=DSM 44701T), isolated from a smear-ripened cheese.</title>
        <authorList>
            <consortium name="US DOE Joint Genome Institute (JGI-PGF)"/>
            <person name="Walter F."/>
            <person name="Albersmeier A."/>
            <person name="Kalinowski J."/>
            <person name="Ruckert C."/>
        </authorList>
    </citation>
    <scope>NUCLEOTIDE SEQUENCE</scope>
    <source>
        <strain evidence="5">CGMCC 1.12827</strain>
    </source>
</reference>
<keyword evidence="6" id="KW-1185">Reference proteome</keyword>
<evidence type="ECO:0000256" key="3">
    <source>
        <dbReference type="SAM" id="MobiDB-lite"/>
    </source>
</evidence>
<dbReference type="Gene3D" id="1.10.357.10">
    <property type="entry name" value="Tetracycline Repressor, domain 2"/>
    <property type="match status" value="1"/>
</dbReference>
<keyword evidence="1 2" id="KW-0238">DNA-binding</keyword>
<evidence type="ECO:0000256" key="2">
    <source>
        <dbReference type="PROSITE-ProRule" id="PRU00335"/>
    </source>
</evidence>
<gene>
    <name evidence="5" type="ORF">GCM10011489_06420</name>
</gene>
<protein>
    <submittedName>
        <fullName evidence="5">TetR family transcriptional regulator</fullName>
    </submittedName>
</protein>
<dbReference type="InterPro" id="IPR041583">
    <property type="entry name" value="TetR_C_31"/>
</dbReference>
<comment type="caution">
    <text evidence="5">The sequence shown here is derived from an EMBL/GenBank/DDBJ whole genome shotgun (WGS) entry which is preliminary data.</text>
</comment>
<dbReference type="Proteomes" id="UP000621454">
    <property type="component" value="Unassembled WGS sequence"/>
</dbReference>
<evidence type="ECO:0000313" key="6">
    <source>
        <dbReference type="Proteomes" id="UP000621454"/>
    </source>
</evidence>
<reference evidence="5" key="2">
    <citation type="submission" date="2020-09" db="EMBL/GenBank/DDBJ databases">
        <authorList>
            <person name="Sun Q."/>
            <person name="Zhou Y."/>
        </authorList>
    </citation>
    <scope>NUCLEOTIDE SEQUENCE</scope>
    <source>
        <strain evidence="5">CGMCC 1.12827</strain>
    </source>
</reference>
<dbReference type="AlphaFoldDB" id="A0A916SX65"/>
<evidence type="ECO:0000313" key="5">
    <source>
        <dbReference type="EMBL" id="GGB21010.1"/>
    </source>
</evidence>
<accession>A0A916SX65</accession>
<feature type="domain" description="HTH tetR-type" evidence="4">
    <location>
        <begin position="10"/>
        <end position="70"/>
    </location>
</feature>
<dbReference type="PROSITE" id="PS50977">
    <property type="entry name" value="HTH_TETR_2"/>
    <property type="match status" value="1"/>
</dbReference>
<feature type="compositionally biased region" description="Basic and acidic residues" evidence="3">
    <location>
        <begin position="222"/>
        <end position="238"/>
    </location>
</feature>
<organism evidence="5 6">
    <name type="scientific">Gordonia jinhuaensis</name>
    <dbReference type="NCBI Taxonomy" id="1517702"/>
    <lineage>
        <taxon>Bacteria</taxon>
        <taxon>Bacillati</taxon>
        <taxon>Actinomycetota</taxon>
        <taxon>Actinomycetes</taxon>
        <taxon>Mycobacteriales</taxon>
        <taxon>Gordoniaceae</taxon>
        <taxon>Gordonia</taxon>
    </lineage>
</organism>
<dbReference type="RefSeq" id="WP_308421350.1">
    <property type="nucleotide sequence ID" value="NZ_BMGC01000003.1"/>
</dbReference>
<dbReference type="InterPro" id="IPR009057">
    <property type="entry name" value="Homeodomain-like_sf"/>
</dbReference>
<evidence type="ECO:0000259" key="4">
    <source>
        <dbReference type="PROSITE" id="PS50977"/>
    </source>
</evidence>
<dbReference type="InterPro" id="IPR001647">
    <property type="entry name" value="HTH_TetR"/>
</dbReference>
<feature type="region of interest" description="Disordered" evidence="3">
    <location>
        <begin position="197"/>
        <end position="249"/>
    </location>
</feature>
<name>A0A916SX65_9ACTN</name>
<dbReference type="Pfam" id="PF17940">
    <property type="entry name" value="TetR_C_31"/>
    <property type="match status" value="1"/>
</dbReference>
<feature type="DNA-binding region" description="H-T-H motif" evidence="2">
    <location>
        <begin position="33"/>
        <end position="52"/>
    </location>
</feature>
<dbReference type="SUPFAM" id="SSF46689">
    <property type="entry name" value="Homeodomain-like"/>
    <property type="match status" value="1"/>
</dbReference>
<dbReference type="EMBL" id="BMGC01000003">
    <property type="protein sequence ID" value="GGB21010.1"/>
    <property type="molecule type" value="Genomic_DNA"/>
</dbReference>